<dbReference type="Pfam" id="PF13560">
    <property type="entry name" value="HTH_31"/>
    <property type="match status" value="1"/>
</dbReference>
<dbReference type="InterPro" id="IPR001387">
    <property type="entry name" value="Cro/C1-type_HTH"/>
</dbReference>
<evidence type="ECO:0000313" key="3">
    <source>
        <dbReference type="Proteomes" id="UP001522868"/>
    </source>
</evidence>
<reference evidence="2 3" key="1">
    <citation type="submission" date="2022-04" db="EMBL/GenBank/DDBJ databases">
        <title>Streptomyces sp. nov. LCR6-01 isolated from Lichen of Dirinaria sp.</title>
        <authorList>
            <person name="Kanchanasin P."/>
            <person name="Tanasupawat S."/>
            <person name="Phongsopitanun W."/>
        </authorList>
    </citation>
    <scope>NUCLEOTIDE SEQUENCE [LARGE SCALE GENOMIC DNA]</scope>
    <source>
        <strain evidence="2 3">LCR6-01</strain>
    </source>
</reference>
<dbReference type="Gene3D" id="1.10.260.40">
    <property type="entry name" value="lambda repressor-like DNA-binding domains"/>
    <property type="match status" value="1"/>
</dbReference>
<dbReference type="InterPro" id="IPR010982">
    <property type="entry name" value="Lambda_DNA-bd_dom_sf"/>
</dbReference>
<gene>
    <name evidence="2" type="ORF">M1O15_22745</name>
</gene>
<keyword evidence="3" id="KW-1185">Reference proteome</keyword>
<organism evidence="2 3">
    <name type="scientific">Streptomyces lichenis</name>
    <dbReference type="NCBI Taxonomy" id="2306967"/>
    <lineage>
        <taxon>Bacteria</taxon>
        <taxon>Bacillati</taxon>
        <taxon>Actinomycetota</taxon>
        <taxon>Actinomycetes</taxon>
        <taxon>Kitasatosporales</taxon>
        <taxon>Streptomycetaceae</taxon>
        <taxon>Streptomyces</taxon>
    </lineage>
</organism>
<protein>
    <submittedName>
        <fullName evidence="2">Helix-turn-helix domain-containing protein</fullName>
    </submittedName>
</protein>
<name>A0ABT0IFR9_9ACTN</name>
<dbReference type="CDD" id="cd00093">
    <property type="entry name" value="HTH_XRE"/>
    <property type="match status" value="1"/>
</dbReference>
<feature type="domain" description="HTH cro/C1-type" evidence="1">
    <location>
        <begin position="13"/>
        <end position="67"/>
    </location>
</feature>
<comment type="caution">
    <text evidence="2">The sequence shown here is derived from an EMBL/GenBank/DDBJ whole genome shotgun (WGS) entry which is preliminary data.</text>
</comment>
<evidence type="ECO:0000313" key="2">
    <source>
        <dbReference type="EMBL" id="MCK8680164.1"/>
    </source>
</evidence>
<dbReference type="Proteomes" id="UP001522868">
    <property type="component" value="Unassembled WGS sequence"/>
</dbReference>
<evidence type="ECO:0000259" key="1">
    <source>
        <dbReference type="PROSITE" id="PS50943"/>
    </source>
</evidence>
<dbReference type="PROSITE" id="PS50943">
    <property type="entry name" value="HTH_CROC1"/>
    <property type="match status" value="1"/>
</dbReference>
<accession>A0ABT0IFR9</accession>
<proteinExistence type="predicted"/>
<dbReference type="EMBL" id="JALPTH010000024">
    <property type="protein sequence ID" value="MCK8680164.1"/>
    <property type="molecule type" value="Genomic_DNA"/>
</dbReference>
<dbReference type="SMART" id="SM00530">
    <property type="entry name" value="HTH_XRE"/>
    <property type="match status" value="1"/>
</dbReference>
<dbReference type="SUPFAM" id="SSF47413">
    <property type="entry name" value="lambda repressor-like DNA-binding domains"/>
    <property type="match status" value="1"/>
</dbReference>
<dbReference type="RefSeq" id="WP_248635980.1">
    <property type="nucleotide sequence ID" value="NZ_JALPTH010000024.1"/>
</dbReference>
<sequence>MPVPDTDRIGSRIKEQRRLARLTQRQLADRIPFSYSLLNQVECGARPATPELVDAVATALRIDAAVLTGGEPREPRTGRVDVAKLLTPIRESLDYYDLGPNEDLLEVRPVGALISAAEQVCRTVRATHLRAAAEDLPGLIVELTHIIWTSPTTEAWQALASSYRTAHDVALKLGYLDLARVALDRMGWAASHASTPCLAAVQRYKRAILLRSPASLRLLVTGQQLLDGLSSREALAVSGQLHLGATAVAARSGDQTGVADHIAAAEELVGRLGGGAPEIHQLSFGRTNVALHELGASITMRRYDDALVQARKLRMPASAATSRRARYLVDRALVEMEAGHSEASLRFLVQARHAAPEQTRHLPGTRITVRGLVHTSRRSSETLTGMARWIGL</sequence>